<dbReference type="Gene3D" id="1.10.1670.10">
    <property type="entry name" value="Helix-hairpin-Helix base-excision DNA repair enzymes (C-terminal)"/>
    <property type="match status" value="1"/>
</dbReference>
<evidence type="ECO:0000256" key="3">
    <source>
        <dbReference type="ARBA" id="ARBA00022485"/>
    </source>
</evidence>
<dbReference type="InterPro" id="IPR011257">
    <property type="entry name" value="DNA_glycosylase"/>
</dbReference>
<evidence type="ECO:0000256" key="10">
    <source>
        <dbReference type="ARBA" id="ARBA00023295"/>
    </source>
</evidence>
<protein>
    <submittedName>
        <fullName evidence="12">Endonuclease III</fullName>
    </submittedName>
</protein>
<dbReference type="SMART" id="SM00525">
    <property type="entry name" value="FES"/>
    <property type="match status" value="1"/>
</dbReference>
<comment type="cofactor">
    <cofactor evidence="1">
        <name>[4Fe-4S] cluster</name>
        <dbReference type="ChEBI" id="CHEBI:49883"/>
    </cofactor>
</comment>
<comment type="similarity">
    <text evidence="2">Belongs to the Nth/MutY family.</text>
</comment>
<name>A0A5M4B0P3_9BACT</name>
<evidence type="ECO:0000256" key="6">
    <source>
        <dbReference type="ARBA" id="ARBA00022801"/>
    </source>
</evidence>
<comment type="caution">
    <text evidence="12">The sequence shown here is derived from an EMBL/GenBank/DDBJ whole genome shotgun (WGS) entry which is preliminary data.</text>
</comment>
<keyword evidence="12" id="KW-0540">Nuclease</keyword>
<dbReference type="GO" id="GO:0019104">
    <property type="term" value="F:DNA N-glycosylase activity"/>
    <property type="evidence" value="ECO:0007669"/>
    <property type="project" value="UniProtKB-ARBA"/>
</dbReference>
<dbReference type="InterPro" id="IPR003651">
    <property type="entry name" value="Endonuclease3_FeS-loop_motif"/>
</dbReference>
<keyword evidence="3" id="KW-0004">4Fe-4S</keyword>
<dbReference type="Pfam" id="PF00730">
    <property type="entry name" value="HhH-GPD"/>
    <property type="match status" value="1"/>
</dbReference>
<dbReference type="Gene3D" id="1.10.340.30">
    <property type="entry name" value="Hypothetical protein, domain 2"/>
    <property type="match status" value="1"/>
</dbReference>
<evidence type="ECO:0000256" key="9">
    <source>
        <dbReference type="ARBA" id="ARBA00023204"/>
    </source>
</evidence>
<dbReference type="SUPFAM" id="SSF48150">
    <property type="entry name" value="DNA-glycosylase"/>
    <property type="match status" value="1"/>
</dbReference>
<dbReference type="GO" id="GO:0051539">
    <property type="term" value="F:4 iron, 4 sulfur cluster binding"/>
    <property type="evidence" value="ECO:0007669"/>
    <property type="project" value="UniProtKB-KW"/>
</dbReference>
<evidence type="ECO:0000313" key="12">
    <source>
        <dbReference type="EMBL" id="GET33624.1"/>
    </source>
</evidence>
<dbReference type="InterPro" id="IPR023170">
    <property type="entry name" value="HhH_base_excis_C"/>
</dbReference>
<dbReference type="Pfam" id="PF00633">
    <property type="entry name" value="HHH"/>
    <property type="match status" value="1"/>
</dbReference>
<dbReference type="PANTHER" id="PTHR10359:SF18">
    <property type="entry name" value="ENDONUCLEASE III"/>
    <property type="match status" value="1"/>
</dbReference>
<dbReference type="GO" id="GO:0046872">
    <property type="term" value="F:metal ion binding"/>
    <property type="evidence" value="ECO:0007669"/>
    <property type="project" value="UniProtKB-KW"/>
</dbReference>
<evidence type="ECO:0000256" key="7">
    <source>
        <dbReference type="ARBA" id="ARBA00023004"/>
    </source>
</evidence>
<dbReference type="GO" id="GO:0006285">
    <property type="term" value="P:base-excision repair, AP site formation"/>
    <property type="evidence" value="ECO:0007669"/>
    <property type="project" value="TreeGrafter"/>
</dbReference>
<sequence length="216" mass="24608">MMMVMEINWTKELEPLFQQYGKRQHPLDYKNRYQLVVMVVLSAQDSDKHINEVAPGFFAAYPDMEALSRAEPADLQQHIGSVRNFGNKSKWLIKMAGMVGTDKHIPRTLDELVKLPGIGRKSANVIIRESGDTAEGIIVDLHVVRVAPRLGIAMQEEKPKPEKIEKQLMAAIPQERWNEAGMSISFLGREICRPTNPKCETCVMNPVCRYYREAKQ</sequence>
<dbReference type="AlphaFoldDB" id="A0A5M4B0P3"/>
<keyword evidence="9" id="KW-0234">DNA repair</keyword>
<keyword evidence="4" id="KW-0479">Metal-binding</keyword>
<feature type="domain" description="HhH-GPD" evidence="11">
    <location>
        <begin position="41"/>
        <end position="190"/>
    </location>
</feature>
<dbReference type="GO" id="GO:0003677">
    <property type="term" value="F:DNA binding"/>
    <property type="evidence" value="ECO:0007669"/>
    <property type="project" value="InterPro"/>
</dbReference>
<evidence type="ECO:0000259" key="11">
    <source>
        <dbReference type="SMART" id="SM00478"/>
    </source>
</evidence>
<keyword evidence="7" id="KW-0408">Iron</keyword>
<evidence type="ECO:0000256" key="2">
    <source>
        <dbReference type="ARBA" id="ARBA00008343"/>
    </source>
</evidence>
<gene>
    <name evidence="12" type="primary">nth_2</name>
    <name evidence="12" type="ORF">PbJCM13498_24870</name>
</gene>
<proteinExistence type="inferred from homology"/>
<dbReference type="PROSITE" id="PS00764">
    <property type="entry name" value="ENDONUCLEASE_III_1"/>
    <property type="match status" value="1"/>
</dbReference>
<dbReference type="InterPro" id="IPR004035">
    <property type="entry name" value="Endouclease-III_FeS-bd_BS"/>
</dbReference>
<reference evidence="12 13" key="1">
    <citation type="submission" date="2019-10" db="EMBL/GenBank/DDBJ databases">
        <title>Prolixibacter strains distinguished by the presence of nitrate reductase genes were adept at nitrate-dependent anaerobic corrosion of metallic iron and carbon steel.</title>
        <authorList>
            <person name="Iino T."/>
            <person name="Shono N."/>
            <person name="Ito K."/>
            <person name="Nakamura R."/>
            <person name="Sueoka K."/>
            <person name="Harayama S."/>
            <person name="Ohkuma M."/>
        </authorList>
    </citation>
    <scope>NUCLEOTIDE SEQUENCE [LARGE SCALE GENOMIC DNA]</scope>
    <source>
        <strain evidence="12 13">JCM 13498</strain>
    </source>
</reference>
<dbReference type="GO" id="GO:0004519">
    <property type="term" value="F:endonuclease activity"/>
    <property type="evidence" value="ECO:0007669"/>
    <property type="project" value="UniProtKB-KW"/>
</dbReference>
<dbReference type="PANTHER" id="PTHR10359">
    <property type="entry name" value="A/G-SPECIFIC ADENINE GLYCOSYLASE/ENDONUCLEASE III"/>
    <property type="match status" value="1"/>
</dbReference>
<evidence type="ECO:0000256" key="1">
    <source>
        <dbReference type="ARBA" id="ARBA00001966"/>
    </source>
</evidence>
<keyword evidence="10" id="KW-0326">Glycosidase</keyword>
<keyword evidence="13" id="KW-1185">Reference proteome</keyword>
<dbReference type="Proteomes" id="UP000391834">
    <property type="component" value="Unassembled WGS sequence"/>
</dbReference>
<accession>A0A5M4B0P3</accession>
<dbReference type="EMBL" id="BLAX01000001">
    <property type="protein sequence ID" value="GET33624.1"/>
    <property type="molecule type" value="Genomic_DNA"/>
</dbReference>
<keyword evidence="8" id="KW-0411">Iron-sulfur</keyword>
<keyword evidence="5" id="KW-0227">DNA damage</keyword>
<organism evidence="12 13">
    <name type="scientific">Prolixibacter bellariivorans</name>
    <dbReference type="NCBI Taxonomy" id="314319"/>
    <lineage>
        <taxon>Bacteria</taxon>
        <taxon>Pseudomonadati</taxon>
        <taxon>Bacteroidota</taxon>
        <taxon>Bacteroidia</taxon>
        <taxon>Marinilabiliales</taxon>
        <taxon>Prolixibacteraceae</taxon>
        <taxon>Prolixibacter</taxon>
    </lineage>
</organism>
<evidence type="ECO:0000256" key="4">
    <source>
        <dbReference type="ARBA" id="ARBA00022723"/>
    </source>
</evidence>
<evidence type="ECO:0000256" key="5">
    <source>
        <dbReference type="ARBA" id="ARBA00022763"/>
    </source>
</evidence>
<dbReference type="InterPro" id="IPR003265">
    <property type="entry name" value="HhH-GPD_domain"/>
</dbReference>
<keyword evidence="12" id="KW-0255">Endonuclease</keyword>
<dbReference type="InterPro" id="IPR000445">
    <property type="entry name" value="HhH_motif"/>
</dbReference>
<dbReference type="CDD" id="cd00056">
    <property type="entry name" value="ENDO3c"/>
    <property type="match status" value="1"/>
</dbReference>
<evidence type="ECO:0000313" key="13">
    <source>
        <dbReference type="Proteomes" id="UP000391834"/>
    </source>
</evidence>
<dbReference type="SMART" id="SM00478">
    <property type="entry name" value="ENDO3c"/>
    <property type="match status" value="1"/>
</dbReference>
<evidence type="ECO:0000256" key="8">
    <source>
        <dbReference type="ARBA" id="ARBA00023014"/>
    </source>
</evidence>
<keyword evidence="6" id="KW-0378">Hydrolase</keyword>
<dbReference type="PIRSF" id="PIRSF001435">
    <property type="entry name" value="Nth"/>
    <property type="match status" value="1"/>
</dbReference>